<sequence length="383" mass="41550">MGEQRAGQYDVAGTGFVRARAGVPAVPPGDAEEPLRLIDWELAFKGIRAITPAGPAIGREQAQEVVDALRTASSRAYEPVARTSGLHTPDGPETALVVDRPTWSRINLDSFAALIDPVVDGAARHGGRPMPGALARRLAGTATAGELTVLMSFLSTKILGQYDLAYDPAGHPRLLLVAPNIVQAERELGLDPQDFRLWVCLHEETHRVQFTAVPWLRGHLIERTRRIATDLMPRSDQILNRLNLVAKNAGAALRPGGAGLAELFLDEAQRAEVARIGAVMALLEGHADVVMDEVGPQVVPTVEVIRRRFESRRHEVTGLAAVVRRVLGLEAKMAQYRDGAAFVREVTSVVGLDGFNAVWHSPRTLPDAQEIRDPAAWIARVHG</sequence>
<dbReference type="AlphaFoldDB" id="K6VJQ6"/>
<dbReference type="NCBIfam" id="TIGR03883">
    <property type="entry name" value="DUF2342_F420"/>
    <property type="match status" value="1"/>
</dbReference>
<protein>
    <recommendedName>
        <fullName evidence="3">Coenzyme F420 biosynthesis-associated protein</fullName>
    </recommendedName>
</protein>
<keyword evidence="2" id="KW-1185">Reference proteome</keyword>
<dbReference type="NCBIfam" id="TIGR03624">
    <property type="entry name" value="putative hydrolase"/>
    <property type="match status" value="1"/>
</dbReference>
<reference evidence="1 2" key="1">
    <citation type="submission" date="2012-08" db="EMBL/GenBank/DDBJ databases">
        <title>Whole genome shotgun sequence of Austwickia chelonae NBRC 105200.</title>
        <authorList>
            <person name="Yoshida I."/>
            <person name="Hosoyama A."/>
            <person name="Tsuchikane K."/>
            <person name="Katsumata H."/>
            <person name="Ando Y."/>
            <person name="Ohji S."/>
            <person name="Hamada M."/>
            <person name="Tamura T."/>
            <person name="Yamazoe A."/>
            <person name="Yamazaki S."/>
            <person name="Fujita N."/>
        </authorList>
    </citation>
    <scope>NUCLEOTIDE SEQUENCE [LARGE SCALE GENOMIC DNA]</scope>
    <source>
        <strain evidence="1 2">NBRC 105200</strain>
    </source>
</reference>
<dbReference type="InterPro" id="IPR022454">
    <property type="entry name" value="CHP03883_F420-assoc"/>
</dbReference>
<dbReference type="Proteomes" id="UP000008495">
    <property type="component" value="Unassembled WGS sequence"/>
</dbReference>
<evidence type="ECO:0008006" key="3">
    <source>
        <dbReference type="Google" id="ProtNLM"/>
    </source>
</evidence>
<dbReference type="EMBL" id="BAGZ01000003">
    <property type="protein sequence ID" value="GAB76959.1"/>
    <property type="molecule type" value="Genomic_DNA"/>
</dbReference>
<organism evidence="1 2">
    <name type="scientific">Austwickia chelonae NBRC 105200</name>
    <dbReference type="NCBI Taxonomy" id="1184607"/>
    <lineage>
        <taxon>Bacteria</taxon>
        <taxon>Bacillati</taxon>
        <taxon>Actinomycetota</taxon>
        <taxon>Actinomycetes</taxon>
        <taxon>Micrococcales</taxon>
        <taxon>Dermatophilaceae</taxon>
        <taxon>Austwickia</taxon>
    </lineage>
</organism>
<dbReference type="Gene3D" id="1.20.150.30">
    <property type="entry name" value="Zincin-like metallopeptidase, N-terminal domain"/>
    <property type="match status" value="1"/>
</dbReference>
<dbReference type="PANTHER" id="PTHR39420">
    <property type="match status" value="1"/>
</dbReference>
<dbReference type="SUPFAM" id="SSF55486">
    <property type="entry name" value="Metalloproteases ('zincins'), catalytic domain"/>
    <property type="match status" value="1"/>
</dbReference>
<dbReference type="RefSeq" id="WP_006501710.1">
    <property type="nucleotide sequence ID" value="NZ_BAGZ01000003.1"/>
</dbReference>
<dbReference type="eggNOG" id="COG5282">
    <property type="taxonomic scope" value="Bacteria"/>
</dbReference>
<evidence type="ECO:0000313" key="2">
    <source>
        <dbReference type="Proteomes" id="UP000008495"/>
    </source>
</evidence>
<evidence type="ECO:0000313" key="1">
    <source>
        <dbReference type="EMBL" id="GAB76959.1"/>
    </source>
</evidence>
<dbReference type="OrthoDB" id="142939at2"/>
<dbReference type="InterPro" id="IPR018766">
    <property type="entry name" value="Zinicin_2"/>
</dbReference>
<name>K6VJQ6_9MICO</name>
<dbReference type="PANTHER" id="PTHR39420:SF1">
    <property type="entry name" value="HYDROLASE"/>
    <property type="match status" value="1"/>
</dbReference>
<gene>
    <name evidence="1" type="ORF">AUCHE_03_01770</name>
</gene>
<comment type="caution">
    <text evidence="1">The sequence shown here is derived from an EMBL/GenBank/DDBJ whole genome shotgun (WGS) entry which is preliminary data.</text>
</comment>
<dbReference type="InterPro" id="IPR042271">
    <property type="entry name" value="Zinicin_2_N"/>
</dbReference>
<dbReference type="STRING" id="100225.SAMN05421595_2095"/>
<dbReference type="Pfam" id="PF10103">
    <property type="entry name" value="Zincin_2"/>
    <property type="match status" value="1"/>
</dbReference>
<accession>K6VJQ6</accession>
<proteinExistence type="predicted"/>